<dbReference type="Gene3D" id="3.20.20.70">
    <property type="entry name" value="Aldolase class I"/>
    <property type="match status" value="1"/>
</dbReference>
<proteinExistence type="inferred from homology"/>
<comment type="function">
    <text evidence="8">Catalyzes the conversion of inosine 5'-phosphate (IMP) to xanthosine 5'-phosphate (XMP), the first committed and rate-limiting step in the de novo synthesis of guanine nucleotides, and therefore plays an important role in the regulation of cell growth.</text>
</comment>
<dbReference type="EMBL" id="MNVC01000026">
    <property type="protein sequence ID" value="OIO19191.1"/>
    <property type="molecule type" value="Genomic_DNA"/>
</dbReference>
<dbReference type="SMART" id="SM00116">
    <property type="entry name" value="CBS"/>
    <property type="match status" value="2"/>
</dbReference>
<dbReference type="PROSITE" id="PS51371">
    <property type="entry name" value="CBS"/>
    <property type="match status" value="2"/>
</dbReference>
<dbReference type="GO" id="GO:0003938">
    <property type="term" value="F:IMP dehydrogenase activity"/>
    <property type="evidence" value="ECO:0007669"/>
    <property type="project" value="UniProtKB-UniRule"/>
</dbReference>
<evidence type="ECO:0000256" key="12">
    <source>
        <dbReference type="RuleBase" id="RU003927"/>
    </source>
</evidence>
<dbReference type="Pfam" id="PF00478">
    <property type="entry name" value="IMPDH"/>
    <property type="match status" value="1"/>
</dbReference>
<reference evidence="15 16" key="1">
    <citation type="journal article" date="2016" name="Environ. Microbiol.">
        <title>Genomic resolution of a cold subsurface aquifer community provides metabolic insights for novel microbes adapted to high CO concentrations.</title>
        <authorList>
            <person name="Probst A.J."/>
            <person name="Castelle C.J."/>
            <person name="Singh A."/>
            <person name="Brown C.T."/>
            <person name="Anantharaman K."/>
            <person name="Sharon I."/>
            <person name="Hug L.A."/>
            <person name="Burstein D."/>
            <person name="Emerson J.B."/>
            <person name="Thomas B.C."/>
            <person name="Banfield J.F."/>
        </authorList>
    </citation>
    <scope>NUCLEOTIDE SEQUENCE [LARGE SCALE GENOMIC DNA]</scope>
    <source>
        <strain evidence="15">CG1_02_32_51</strain>
    </source>
</reference>
<feature type="active site" description="Proton acceptor" evidence="8">
    <location>
        <position position="397"/>
    </location>
</feature>
<feature type="domain" description="CBS" evidence="14">
    <location>
        <begin position="152"/>
        <end position="213"/>
    </location>
</feature>
<comment type="subunit">
    <text evidence="1 8">Homotetramer.</text>
</comment>
<evidence type="ECO:0000256" key="13">
    <source>
        <dbReference type="RuleBase" id="RU003928"/>
    </source>
</evidence>
<evidence type="ECO:0000256" key="5">
    <source>
        <dbReference type="ARBA" id="ARBA00022958"/>
    </source>
</evidence>
<feature type="binding site" evidence="8">
    <location>
        <begin position="360"/>
        <end position="361"/>
    </location>
    <ligand>
        <name>IMP</name>
        <dbReference type="ChEBI" id="CHEBI:58053"/>
    </ligand>
</feature>
<dbReference type="SUPFAM" id="SSF51412">
    <property type="entry name" value="Inosine monophosphate dehydrogenase (IMPDH)"/>
    <property type="match status" value="1"/>
</dbReference>
<evidence type="ECO:0000256" key="8">
    <source>
        <dbReference type="HAMAP-Rule" id="MF_01964"/>
    </source>
</evidence>
<dbReference type="PIRSF" id="PIRSF000130">
    <property type="entry name" value="IMPDH"/>
    <property type="match status" value="1"/>
</dbReference>
<dbReference type="UniPathway" id="UPA00601">
    <property type="reaction ID" value="UER00295"/>
</dbReference>
<comment type="catalytic activity">
    <reaction evidence="8 13">
        <text>IMP + NAD(+) + H2O = XMP + NADH + H(+)</text>
        <dbReference type="Rhea" id="RHEA:11708"/>
        <dbReference type="ChEBI" id="CHEBI:15377"/>
        <dbReference type="ChEBI" id="CHEBI:15378"/>
        <dbReference type="ChEBI" id="CHEBI:57464"/>
        <dbReference type="ChEBI" id="CHEBI:57540"/>
        <dbReference type="ChEBI" id="CHEBI:57945"/>
        <dbReference type="ChEBI" id="CHEBI:58053"/>
        <dbReference type="EC" id="1.1.1.205"/>
    </reaction>
</comment>
<evidence type="ECO:0000256" key="2">
    <source>
        <dbReference type="ARBA" id="ARBA00022723"/>
    </source>
</evidence>
<evidence type="ECO:0000256" key="4">
    <source>
        <dbReference type="ARBA" id="ARBA00022749"/>
    </source>
</evidence>
<feature type="domain" description="CBS" evidence="14">
    <location>
        <begin position="92"/>
        <end position="148"/>
    </location>
</feature>
<dbReference type="EC" id="1.1.1.205" evidence="8 13"/>
<organism evidence="15 16">
    <name type="scientific">Candidatus Magasanikbacteria bacterium CG1_02_32_51</name>
    <dbReference type="NCBI Taxonomy" id="1805238"/>
    <lineage>
        <taxon>Bacteria</taxon>
        <taxon>Candidatus Magasanikiibacteriota</taxon>
    </lineage>
</organism>
<keyword evidence="3" id="KW-0677">Repeat</keyword>
<comment type="caution">
    <text evidence="15">The sequence shown here is derived from an EMBL/GenBank/DDBJ whole genome shotgun (WGS) entry which is preliminary data.</text>
</comment>
<evidence type="ECO:0000256" key="10">
    <source>
        <dbReference type="PIRSR" id="PIRSR000130-4"/>
    </source>
</evidence>
<dbReference type="InterPro" id="IPR005990">
    <property type="entry name" value="IMP_DH"/>
</dbReference>
<feature type="binding site" evidence="8">
    <location>
        <position position="413"/>
    </location>
    <ligand>
        <name>IMP</name>
        <dbReference type="ChEBI" id="CHEBI:58053"/>
    </ligand>
</feature>
<accession>A0A1J4UAC8</accession>
<dbReference type="GO" id="GO:0006183">
    <property type="term" value="P:GTP biosynthetic process"/>
    <property type="evidence" value="ECO:0007669"/>
    <property type="project" value="TreeGrafter"/>
</dbReference>
<keyword evidence="8 13" id="KW-0658">Purine biosynthesis</keyword>
<feature type="binding site" description="in other chain" evidence="8 10">
    <location>
        <position position="301"/>
    </location>
    <ligand>
        <name>K(+)</name>
        <dbReference type="ChEBI" id="CHEBI:29103"/>
        <note>ligand shared between two tetrameric partners</note>
    </ligand>
</feature>
<name>A0A1J4UAC8_9BACT</name>
<feature type="binding site" description="in other chain" evidence="8 10">
    <location>
        <position position="299"/>
    </location>
    <ligand>
        <name>K(+)</name>
        <dbReference type="ChEBI" id="CHEBI:29103"/>
        <note>ligand shared between two tetrameric partners</note>
    </ligand>
</feature>
<dbReference type="Pfam" id="PF00571">
    <property type="entry name" value="CBS"/>
    <property type="match status" value="2"/>
</dbReference>
<keyword evidence="8 9" id="KW-0520">NAD</keyword>
<feature type="active site" description="Thioimidate intermediate" evidence="8">
    <location>
        <position position="304"/>
    </location>
</feature>
<comment type="similarity">
    <text evidence="8 12">Belongs to the IMPDH/GMPR family.</text>
</comment>
<comment type="pathway">
    <text evidence="8 13">Purine metabolism; XMP biosynthesis via de novo pathway; XMP from IMP: step 1/1.</text>
</comment>
<dbReference type="GO" id="GO:0006177">
    <property type="term" value="P:GMP biosynthetic process"/>
    <property type="evidence" value="ECO:0007669"/>
    <property type="project" value="UniProtKB-UniRule"/>
</dbReference>
<evidence type="ECO:0000256" key="7">
    <source>
        <dbReference type="ARBA" id="ARBA00023122"/>
    </source>
</evidence>
<evidence type="ECO:0000256" key="1">
    <source>
        <dbReference type="ARBA" id="ARBA00011881"/>
    </source>
</evidence>
<dbReference type="CDD" id="cd04601">
    <property type="entry name" value="CBS_pair_IMPDH"/>
    <property type="match status" value="1"/>
</dbReference>
<dbReference type="CDD" id="cd00381">
    <property type="entry name" value="IMPDH"/>
    <property type="match status" value="1"/>
</dbReference>
<keyword evidence="5 8" id="KW-0630">Potassium</keyword>
<evidence type="ECO:0000256" key="3">
    <source>
        <dbReference type="ARBA" id="ARBA00022737"/>
    </source>
</evidence>
<dbReference type="GO" id="GO:0046872">
    <property type="term" value="F:metal ion binding"/>
    <property type="evidence" value="ECO:0007669"/>
    <property type="project" value="UniProtKB-UniRule"/>
</dbReference>
<dbReference type="PANTHER" id="PTHR11911">
    <property type="entry name" value="INOSINE-5-MONOPHOSPHATE DEHYDROGENASE RELATED"/>
    <property type="match status" value="1"/>
</dbReference>
<feature type="binding site" evidence="8">
    <location>
        <position position="302"/>
    </location>
    <ligand>
        <name>IMP</name>
        <dbReference type="ChEBI" id="CHEBI:58053"/>
    </ligand>
</feature>
<feature type="binding site" evidence="8">
    <location>
        <begin position="337"/>
        <end position="339"/>
    </location>
    <ligand>
        <name>IMP</name>
        <dbReference type="ChEBI" id="CHEBI:58053"/>
    </ligand>
</feature>
<dbReference type="FunFam" id="3.20.20.70:FF:000003">
    <property type="entry name" value="GMP reductase"/>
    <property type="match status" value="1"/>
</dbReference>
<protein>
    <recommendedName>
        <fullName evidence="8 13">Inosine-5'-monophosphate dehydrogenase</fullName>
        <shortName evidence="8">IMP dehydrogenase</shortName>
        <shortName evidence="8">IMPD</shortName>
        <shortName evidence="8">IMPDH</shortName>
        <ecNumber evidence="8 13">1.1.1.205</ecNumber>
    </recommendedName>
</protein>
<dbReference type="GO" id="GO:0000166">
    <property type="term" value="F:nucleotide binding"/>
    <property type="evidence" value="ECO:0007669"/>
    <property type="project" value="UniProtKB-UniRule"/>
</dbReference>
<dbReference type="AlphaFoldDB" id="A0A1J4UAC8"/>
<sequence length="477" mass="51443">MNIPLALTYDDVLIVPRRSTFSSRDEATTKTRLSRHISLNIPIISANMDSVTGSEMAIAMARLGGIGILHRFNSIEENVEEVKRVKRAQNLIVSDPYTIDPSKTVSEAKEFANKTGVSGLLVSNGDRKLRGILSRRDFLFATDTNQKVENIMTPREKLIVGNAFTTFEEAKKIFADYKVEKLPLVDEENHIVGLITSDDLKHLINYPLSNRDSEGRLIVGACVGVHGDYLERAQELVKAGVDILVIDIAHGHSDLMFDAIVKLREAVPNIDLIAGNIATANAAQELCEAGVDAIKVGVGPGSICITRIVTGCGMPQLTAIIEASIVAKKYGVPVIADGGIKKSGDIVKALGAGADTVMLGSMLAGTEESPGVIMNKDDKKFKISRGSASFTQANDRRKISQEKKKNMSDIVPEGIESIVPFKGDVKSIINQMVGGLKSGMSYTNSHTIAELQKNVEFVRISGFGLVESGVHDVTAIT</sequence>
<evidence type="ECO:0000313" key="16">
    <source>
        <dbReference type="Proteomes" id="UP000181941"/>
    </source>
</evidence>
<dbReference type="InterPro" id="IPR015875">
    <property type="entry name" value="IMP_DH/GMP_Rdtase_CS"/>
</dbReference>
<keyword evidence="7 11" id="KW-0129">CBS domain</keyword>
<feature type="binding site" evidence="8 9">
    <location>
        <begin position="297"/>
        <end position="299"/>
    </location>
    <ligand>
        <name>NAD(+)</name>
        <dbReference type="ChEBI" id="CHEBI:57540"/>
    </ligand>
</feature>
<dbReference type="InterPro" id="IPR001093">
    <property type="entry name" value="IMP_DH_GMPRt"/>
</dbReference>
<comment type="cofactor">
    <cofactor evidence="8">
        <name>K(+)</name>
        <dbReference type="ChEBI" id="CHEBI:29103"/>
    </cofactor>
</comment>
<feature type="binding site" evidence="8">
    <location>
        <position position="247"/>
    </location>
    <ligand>
        <name>NAD(+)</name>
        <dbReference type="ChEBI" id="CHEBI:57540"/>
    </ligand>
</feature>
<dbReference type="InterPro" id="IPR000644">
    <property type="entry name" value="CBS_dom"/>
</dbReference>
<dbReference type="InterPro" id="IPR013785">
    <property type="entry name" value="Aldolase_TIM"/>
</dbReference>
<comment type="activity regulation">
    <text evidence="8">Mycophenolic acid (MPA) is a non-competitive inhibitor that prevents formation of the closed enzyme conformation by binding to the same site as the amobile flap. In contrast, mizoribine monophosphate (MZP) is a competitive inhibitor that induces the closed conformation. MPA is a potent inhibitor of mammalian IMPDHs but a poor inhibitor of the bacterial enzymes. MZP is a more potent inhibitor of bacterial IMPDH.</text>
</comment>
<dbReference type="SMART" id="SM01240">
    <property type="entry name" value="IMPDH"/>
    <property type="match status" value="1"/>
</dbReference>
<evidence type="ECO:0000256" key="9">
    <source>
        <dbReference type="PIRSR" id="PIRSR000130-3"/>
    </source>
</evidence>
<keyword evidence="2 8" id="KW-0479">Metal-binding</keyword>
<feature type="binding site" evidence="8">
    <location>
        <position position="469"/>
    </location>
    <ligand>
        <name>K(+)</name>
        <dbReference type="ChEBI" id="CHEBI:29103"/>
        <note>ligand shared between two tetrameric partners</note>
    </ligand>
</feature>
<dbReference type="GO" id="GO:0005737">
    <property type="term" value="C:cytoplasm"/>
    <property type="evidence" value="ECO:0007669"/>
    <property type="project" value="TreeGrafter"/>
</dbReference>
<feature type="binding site" evidence="8">
    <location>
        <position position="467"/>
    </location>
    <ligand>
        <name>K(+)</name>
        <dbReference type="ChEBI" id="CHEBI:29103"/>
        <note>ligand shared between two tetrameric partners</note>
    </ligand>
</feature>
<feature type="binding site" evidence="9">
    <location>
        <begin position="247"/>
        <end position="249"/>
    </location>
    <ligand>
        <name>NAD(+)</name>
        <dbReference type="ChEBI" id="CHEBI:57540"/>
    </ligand>
</feature>
<dbReference type="HAMAP" id="MF_01964">
    <property type="entry name" value="IMPDH"/>
    <property type="match status" value="1"/>
</dbReference>
<gene>
    <name evidence="8" type="primary">guaB</name>
    <name evidence="15" type="ORF">AUJ23_02495</name>
</gene>
<dbReference type="InterPro" id="IPR046342">
    <property type="entry name" value="CBS_dom_sf"/>
</dbReference>
<feature type="binding site" evidence="8">
    <location>
        <position position="468"/>
    </location>
    <ligand>
        <name>K(+)</name>
        <dbReference type="ChEBI" id="CHEBI:29103"/>
        <note>ligand shared between two tetrameric partners</note>
    </ligand>
</feature>
<feature type="binding site" description="in other chain" evidence="8 10">
    <location>
        <position position="304"/>
    </location>
    <ligand>
        <name>K(+)</name>
        <dbReference type="ChEBI" id="CHEBI:29103"/>
        <note>ligand shared between two tetrameric partners</note>
    </ligand>
</feature>
<keyword evidence="6 8" id="KW-0560">Oxidoreductase</keyword>
<evidence type="ECO:0000256" key="6">
    <source>
        <dbReference type="ARBA" id="ARBA00023002"/>
    </source>
</evidence>
<dbReference type="PROSITE" id="PS00487">
    <property type="entry name" value="IMP_DH_GMP_RED"/>
    <property type="match status" value="1"/>
</dbReference>
<dbReference type="Proteomes" id="UP000181941">
    <property type="component" value="Unassembled WGS sequence"/>
</dbReference>
<dbReference type="NCBIfam" id="TIGR01302">
    <property type="entry name" value="IMP_dehydrog"/>
    <property type="match status" value="1"/>
</dbReference>
<dbReference type="STRING" id="1805238.AUJ23_02495"/>
<comment type="caution">
    <text evidence="8">Lacks conserved residue(s) required for the propagation of feature annotation.</text>
</comment>
<evidence type="ECO:0000259" key="14">
    <source>
        <dbReference type="PROSITE" id="PS51371"/>
    </source>
</evidence>
<keyword evidence="4 8" id="KW-0332">GMP biosynthesis</keyword>
<dbReference type="SUPFAM" id="SSF54631">
    <property type="entry name" value="CBS-domain pair"/>
    <property type="match status" value="1"/>
</dbReference>
<dbReference type="PANTHER" id="PTHR11911:SF122">
    <property type="entry name" value="GMP REDUCTASE"/>
    <property type="match status" value="1"/>
</dbReference>
<evidence type="ECO:0000256" key="11">
    <source>
        <dbReference type="PROSITE-ProRule" id="PRU00703"/>
    </source>
</evidence>
<evidence type="ECO:0000313" key="15">
    <source>
        <dbReference type="EMBL" id="OIO19191.1"/>
    </source>
</evidence>